<dbReference type="EMBL" id="JAPFFK010000017">
    <property type="protein sequence ID" value="KAJ6699872.1"/>
    <property type="molecule type" value="Genomic_DNA"/>
</dbReference>
<feature type="chain" id="PRO_5040167626" evidence="3">
    <location>
        <begin position="28"/>
        <end position="504"/>
    </location>
</feature>
<dbReference type="GO" id="GO:0016020">
    <property type="term" value="C:membrane"/>
    <property type="evidence" value="ECO:0007669"/>
    <property type="project" value="InterPro"/>
</dbReference>
<dbReference type="GO" id="GO:0004566">
    <property type="term" value="F:beta-glucuronidase activity"/>
    <property type="evidence" value="ECO:0007669"/>
    <property type="project" value="TreeGrafter"/>
</dbReference>
<reference evidence="4" key="2">
    <citation type="journal article" date="2023" name="Int. J. Mol. Sci.">
        <title>De Novo Assembly and Annotation of 11 Diverse Shrub Willow (Salix) Genomes Reveals Novel Gene Organization in Sex-Linked Regions.</title>
        <authorList>
            <person name="Hyden B."/>
            <person name="Feng K."/>
            <person name="Yates T.B."/>
            <person name="Jawdy S."/>
            <person name="Cereghino C."/>
            <person name="Smart L.B."/>
            <person name="Muchero W."/>
        </authorList>
    </citation>
    <scope>NUCLEOTIDE SEQUENCE</scope>
    <source>
        <tissue evidence="4">Shoot tip</tissue>
    </source>
</reference>
<feature type="region of interest" description="Disordered" evidence="2">
    <location>
        <begin position="393"/>
        <end position="431"/>
    </location>
</feature>
<reference evidence="4" key="1">
    <citation type="submission" date="2022-11" db="EMBL/GenBank/DDBJ databases">
        <authorList>
            <person name="Hyden B.L."/>
            <person name="Feng K."/>
            <person name="Yates T."/>
            <person name="Jawdy S."/>
            <person name="Smart L.B."/>
            <person name="Muchero W."/>
        </authorList>
    </citation>
    <scope>NUCLEOTIDE SEQUENCE</scope>
    <source>
        <tissue evidence="4">Shoot tip</tissue>
    </source>
</reference>
<evidence type="ECO:0000256" key="1">
    <source>
        <dbReference type="ARBA" id="ARBA00009800"/>
    </source>
</evidence>
<accession>A0A9Q0T3P9</accession>
<proteinExistence type="inferred from homology"/>
<evidence type="ECO:0000313" key="4">
    <source>
        <dbReference type="EMBL" id="KAJ6699872.1"/>
    </source>
</evidence>
<sequence length="504" mass="55588">MSSLQSWEMGLCLLVCITSCSFIYVSSQSVVAGNDNSSVSEGTVFIDGKTSIGKIDEDFICATLDWWPPEKCDYGTCSWDHASLINLDLNNNILLNAIKAFSPLKIRLGGTLQDKKSGAEIIFGLNALAGRSIVSDGSAVGAWNYTNAESFIRYTVKKNYSIYGWELGNELSGSGVGTGVAAAQYASDTISLYNIVKNIYSSIEPKPLVIGPGGFFDANWFKEFVDKTGSSVNAITHHIYNLGPGVDTHLIEKILDPSYLDGEANTFNSLQKHPQEFCNFSSCMGCFWYLDQLGMASAYDTKTYCRQSLIGGNYGLLNTTTFAPNPDYYSALLWHRLMGRNVLSTSFSGTKKIRAYTHCAKESGITLLLINLDNSTTVEVTVTFNSTWRLHQKHKPHRSHKLHNPHRSHKLHKPHRSHKSHKSKVILKPQRSTSGITREEYHLTAKDGDLHSQTMLLNGNILTVNSSGDIPSLEPLHVNSSKPIMVAPFSIVFVQMPIVLPACS</sequence>
<dbReference type="SUPFAM" id="SSF51445">
    <property type="entry name" value="(Trans)glycosidases"/>
    <property type="match status" value="1"/>
</dbReference>
<dbReference type="AlphaFoldDB" id="A0A9Q0T3P9"/>
<evidence type="ECO:0000313" key="5">
    <source>
        <dbReference type="Proteomes" id="UP001151532"/>
    </source>
</evidence>
<comment type="caution">
    <text evidence="4">The sequence shown here is derived from an EMBL/GenBank/DDBJ whole genome shotgun (WGS) entry which is preliminary data.</text>
</comment>
<organism evidence="4 5">
    <name type="scientific">Salix purpurea</name>
    <name type="common">Purple osier willow</name>
    <dbReference type="NCBI Taxonomy" id="77065"/>
    <lineage>
        <taxon>Eukaryota</taxon>
        <taxon>Viridiplantae</taxon>
        <taxon>Streptophyta</taxon>
        <taxon>Embryophyta</taxon>
        <taxon>Tracheophyta</taxon>
        <taxon>Spermatophyta</taxon>
        <taxon>Magnoliopsida</taxon>
        <taxon>eudicotyledons</taxon>
        <taxon>Gunneridae</taxon>
        <taxon>Pentapetalae</taxon>
        <taxon>rosids</taxon>
        <taxon>fabids</taxon>
        <taxon>Malpighiales</taxon>
        <taxon>Salicaceae</taxon>
        <taxon>Saliceae</taxon>
        <taxon>Salix</taxon>
    </lineage>
</organism>
<comment type="similarity">
    <text evidence="1">Belongs to the glycosyl hydrolase 79 family.</text>
</comment>
<name>A0A9Q0T3P9_SALPP</name>
<dbReference type="PANTHER" id="PTHR14363">
    <property type="entry name" value="HEPARANASE-RELATED"/>
    <property type="match status" value="1"/>
</dbReference>
<evidence type="ECO:0000256" key="3">
    <source>
        <dbReference type="SAM" id="SignalP"/>
    </source>
</evidence>
<feature type="signal peptide" evidence="3">
    <location>
        <begin position="1"/>
        <end position="27"/>
    </location>
</feature>
<dbReference type="OrthoDB" id="726732at2759"/>
<feature type="compositionally biased region" description="Basic residues" evidence="2">
    <location>
        <begin position="393"/>
        <end position="425"/>
    </location>
</feature>
<dbReference type="Pfam" id="PF03662">
    <property type="entry name" value="Glyco_hydro_79n"/>
    <property type="match status" value="1"/>
</dbReference>
<keyword evidence="3" id="KW-0732">Signal</keyword>
<dbReference type="Gene3D" id="3.20.20.80">
    <property type="entry name" value="Glycosidases"/>
    <property type="match status" value="1"/>
</dbReference>
<evidence type="ECO:0000256" key="2">
    <source>
        <dbReference type="SAM" id="MobiDB-lite"/>
    </source>
</evidence>
<dbReference type="GO" id="GO:0009505">
    <property type="term" value="C:plant-type cell wall"/>
    <property type="evidence" value="ECO:0007669"/>
    <property type="project" value="TreeGrafter"/>
</dbReference>
<gene>
    <name evidence="4" type="ORF">OIU79_013004</name>
</gene>
<dbReference type="Proteomes" id="UP001151532">
    <property type="component" value="Chromosome 6"/>
</dbReference>
<keyword evidence="5" id="KW-1185">Reference proteome</keyword>
<dbReference type="PANTHER" id="PTHR14363:SF17">
    <property type="entry name" value="HEPARANASE-LIKE PROTEIN 3"/>
    <property type="match status" value="1"/>
</dbReference>
<dbReference type="InterPro" id="IPR005199">
    <property type="entry name" value="Glyco_hydro_79"/>
</dbReference>
<dbReference type="InterPro" id="IPR017853">
    <property type="entry name" value="GH"/>
</dbReference>
<protein>
    <submittedName>
        <fullName evidence="4">HEPARANASE-RELATED</fullName>
    </submittedName>
</protein>